<organism evidence="5 6">
    <name type="scientific">Lasiosphaeria hispida</name>
    <dbReference type="NCBI Taxonomy" id="260671"/>
    <lineage>
        <taxon>Eukaryota</taxon>
        <taxon>Fungi</taxon>
        <taxon>Dikarya</taxon>
        <taxon>Ascomycota</taxon>
        <taxon>Pezizomycotina</taxon>
        <taxon>Sordariomycetes</taxon>
        <taxon>Sordariomycetidae</taxon>
        <taxon>Sordariales</taxon>
        <taxon>Lasiosphaeriaceae</taxon>
        <taxon>Lasiosphaeria</taxon>
    </lineage>
</organism>
<evidence type="ECO:0000313" key="5">
    <source>
        <dbReference type="EMBL" id="KAK3349667.1"/>
    </source>
</evidence>
<dbReference type="AlphaFoldDB" id="A0AAJ0HF49"/>
<feature type="region of interest" description="Disordered" evidence="3">
    <location>
        <begin position="671"/>
        <end position="715"/>
    </location>
</feature>
<evidence type="ECO:0000259" key="4">
    <source>
        <dbReference type="Pfam" id="PF24883"/>
    </source>
</evidence>
<keyword evidence="2" id="KW-0175">Coiled coil</keyword>
<dbReference type="Proteomes" id="UP001275084">
    <property type="component" value="Unassembled WGS sequence"/>
</dbReference>
<accession>A0AAJ0HF49</accession>
<evidence type="ECO:0000256" key="2">
    <source>
        <dbReference type="SAM" id="Coils"/>
    </source>
</evidence>
<keyword evidence="1" id="KW-0677">Repeat</keyword>
<dbReference type="PANTHER" id="PTHR40619">
    <property type="entry name" value="FUNGAL STAND N-TERMINAL GOODBYE DOMAIN-CONTAINING PROTEIN"/>
    <property type="match status" value="1"/>
</dbReference>
<evidence type="ECO:0000313" key="6">
    <source>
        <dbReference type="Proteomes" id="UP001275084"/>
    </source>
</evidence>
<dbReference type="Pfam" id="PF24883">
    <property type="entry name" value="NPHP3_N"/>
    <property type="match status" value="1"/>
</dbReference>
<feature type="compositionally biased region" description="Acidic residues" evidence="3">
    <location>
        <begin position="691"/>
        <end position="700"/>
    </location>
</feature>
<dbReference type="InterPro" id="IPR056884">
    <property type="entry name" value="NPHP3-like_N"/>
</dbReference>
<evidence type="ECO:0000256" key="1">
    <source>
        <dbReference type="ARBA" id="ARBA00022737"/>
    </source>
</evidence>
<gene>
    <name evidence="5" type="ORF">B0T25DRAFT_591901</name>
</gene>
<feature type="compositionally biased region" description="Basic and acidic residues" evidence="3">
    <location>
        <begin position="676"/>
        <end position="690"/>
    </location>
</feature>
<dbReference type="EMBL" id="JAUIQD010000005">
    <property type="protein sequence ID" value="KAK3349667.1"/>
    <property type="molecule type" value="Genomic_DNA"/>
</dbReference>
<proteinExistence type="predicted"/>
<reference evidence="5" key="1">
    <citation type="journal article" date="2023" name="Mol. Phylogenet. Evol.">
        <title>Genome-scale phylogeny and comparative genomics of the fungal order Sordariales.</title>
        <authorList>
            <person name="Hensen N."/>
            <person name="Bonometti L."/>
            <person name="Westerberg I."/>
            <person name="Brannstrom I.O."/>
            <person name="Guillou S."/>
            <person name="Cros-Aarteil S."/>
            <person name="Calhoun S."/>
            <person name="Haridas S."/>
            <person name="Kuo A."/>
            <person name="Mondo S."/>
            <person name="Pangilinan J."/>
            <person name="Riley R."/>
            <person name="LaButti K."/>
            <person name="Andreopoulos B."/>
            <person name="Lipzen A."/>
            <person name="Chen C."/>
            <person name="Yan M."/>
            <person name="Daum C."/>
            <person name="Ng V."/>
            <person name="Clum A."/>
            <person name="Steindorff A."/>
            <person name="Ohm R.A."/>
            <person name="Martin F."/>
            <person name="Silar P."/>
            <person name="Natvig D.O."/>
            <person name="Lalanne C."/>
            <person name="Gautier V."/>
            <person name="Ament-Velasquez S.L."/>
            <person name="Kruys A."/>
            <person name="Hutchinson M.I."/>
            <person name="Powell A.J."/>
            <person name="Barry K."/>
            <person name="Miller A.N."/>
            <person name="Grigoriev I.V."/>
            <person name="Debuchy R."/>
            <person name="Gladieux P."/>
            <person name="Hiltunen Thoren M."/>
            <person name="Johannesson H."/>
        </authorList>
    </citation>
    <scope>NUCLEOTIDE SEQUENCE</scope>
    <source>
        <strain evidence="5">CBS 955.72</strain>
    </source>
</reference>
<protein>
    <recommendedName>
        <fullName evidence="4">Nephrocystin 3-like N-terminal domain-containing protein</fullName>
    </recommendedName>
</protein>
<evidence type="ECO:0000256" key="3">
    <source>
        <dbReference type="SAM" id="MobiDB-lite"/>
    </source>
</evidence>
<reference evidence="5" key="2">
    <citation type="submission" date="2023-06" db="EMBL/GenBank/DDBJ databases">
        <authorList>
            <consortium name="Lawrence Berkeley National Laboratory"/>
            <person name="Haridas S."/>
            <person name="Hensen N."/>
            <person name="Bonometti L."/>
            <person name="Westerberg I."/>
            <person name="Brannstrom I.O."/>
            <person name="Guillou S."/>
            <person name="Cros-Aarteil S."/>
            <person name="Calhoun S."/>
            <person name="Kuo A."/>
            <person name="Mondo S."/>
            <person name="Pangilinan J."/>
            <person name="Riley R."/>
            <person name="Labutti K."/>
            <person name="Andreopoulos B."/>
            <person name="Lipzen A."/>
            <person name="Chen C."/>
            <person name="Yanf M."/>
            <person name="Daum C."/>
            <person name="Ng V."/>
            <person name="Clum A."/>
            <person name="Steindorff A."/>
            <person name="Ohm R."/>
            <person name="Martin F."/>
            <person name="Silar P."/>
            <person name="Natvig D."/>
            <person name="Lalanne C."/>
            <person name="Gautier V."/>
            <person name="Ament-Velasquez S.L."/>
            <person name="Kruys A."/>
            <person name="Hutchinson M.I."/>
            <person name="Powell A.J."/>
            <person name="Barry K."/>
            <person name="Miller A.N."/>
            <person name="Grigoriev I.V."/>
            <person name="Debuchy R."/>
            <person name="Gladieux P."/>
            <person name="Thoren M.H."/>
            <person name="Johannesson H."/>
        </authorList>
    </citation>
    <scope>NUCLEOTIDE SEQUENCE</scope>
    <source>
        <strain evidence="5">CBS 955.72</strain>
    </source>
</reference>
<keyword evidence="6" id="KW-1185">Reference proteome</keyword>
<name>A0AAJ0HF49_9PEZI</name>
<feature type="coiled-coil region" evidence="2">
    <location>
        <begin position="284"/>
        <end position="311"/>
    </location>
</feature>
<comment type="caution">
    <text evidence="5">The sequence shown here is derived from an EMBL/GenBank/DDBJ whole genome shotgun (WGS) entry which is preliminary data.</text>
</comment>
<sequence>METFAPIVHRRSTLSNSAAEFVETRAGRNAVMELVDSEEDEGVENASEFVPELDIFAPRGFVFDTSKCYAESQKSLVRFKQTLERLAVVLRERNVEMELGVVIKDPSEFTLDYVLGIANKIQEGRENSLDAKSCKAFIRRCYRKFEKKRGVVGAILSMVPDDAYGSVISGGFTLILAAVEKHAEQRQAVQKCLAEIPDMLEKIQRLSDVHRTSRQLHERADAVLVAIFFVLERIVDTLTRDKTGERVDKLKSMFKTRSKTKALAEYKPANDNVAVSSQTESEDKSSIKDALEGLKVRIDAFQEQVEICAQEKLGQIKLDTNDLKLGMMAMEQGIAVIKNNLNSVEAWMTRVLNKVEEASEQKIYDTLYRLCASDPRFNAKTGGIDLEYKEPKLITQEQPPVPRRSLGKKNKGVVSRWLGQLKNFDHSPMPDILDCLNHVEKLDADEKNIADAILKSKELSSWLRKDQSGILEVDVQTPPANLNNPLSFATAVFATALKSTESFPVLTFFCKHRNNENPAEGKSGPVAMINSLNGQLLEFMANSRPIVDLSQLEDKRLVSKSQTTIKHGLALLDALLLSLAKGDMVFIVLDCLSNLSGSEKGGNRMINGLAEIIEEHQHIAIKLLVTGASVDSPVKARADTSLHIQDLVSGSGTVDVAETSELLSRKLRISRRKGDRGKDVTVADGERGDETGSDEDASEEGEGRHHSDDDDSDND</sequence>
<dbReference type="PANTHER" id="PTHR40619:SF3">
    <property type="entry name" value="FUNGAL STAND N-TERMINAL GOODBYE DOMAIN-CONTAINING PROTEIN"/>
    <property type="match status" value="1"/>
</dbReference>
<feature type="domain" description="Nephrocystin 3-like N-terminal" evidence="4">
    <location>
        <begin position="488"/>
        <end position="626"/>
    </location>
</feature>